<dbReference type="GO" id="GO:0005506">
    <property type="term" value="F:iron ion binding"/>
    <property type="evidence" value="ECO:0007669"/>
    <property type="project" value="TreeGrafter"/>
</dbReference>
<dbReference type="InterPro" id="IPR035903">
    <property type="entry name" value="HesB-like_dom_sf"/>
</dbReference>
<feature type="domain" description="Core" evidence="1">
    <location>
        <begin position="2"/>
        <end position="100"/>
    </location>
</feature>
<dbReference type="InterPro" id="IPR000361">
    <property type="entry name" value="ATAP_core_dom"/>
</dbReference>
<name>A0AAJ1AIX9_9BACT</name>
<dbReference type="Gene3D" id="2.60.300.12">
    <property type="entry name" value="HesB-like domain"/>
    <property type="match status" value="1"/>
</dbReference>
<dbReference type="SUPFAM" id="SSF89360">
    <property type="entry name" value="HesB-like domain"/>
    <property type="match status" value="1"/>
</dbReference>
<dbReference type="GO" id="GO:0016226">
    <property type="term" value="P:iron-sulfur cluster assembly"/>
    <property type="evidence" value="ECO:0007669"/>
    <property type="project" value="InterPro"/>
</dbReference>
<dbReference type="EMBL" id="JAIOIU010000086">
    <property type="protein sequence ID" value="MBZ0159893.1"/>
    <property type="molecule type" value="Genomic_DNA"/>
</dbReference>
<organism evidence="2 3">
    <name type="scientific">Candidatus Methylomirabilis tolerans</name>
    <dbReference type="NCBI Taxonomy" id="3123416"/>
    <lineage>
        <taxon>Bacteria</taxon>
        <taxon>Candidatus Methylomirabilota</taxon>
        <taxon>Candidatus Methylomirabilia</taxon>
        <taxon>Candidatus Methylomirabilales</taxon>
        <taxon>Candidatus Methylomirabilaceae</taxon>
        <taxon>Candidatus Methylomirabilis</taxon>
    </lineage>
</organism>
<dbReference type="PANTHER" id="PTHR43011">
    <property type="entry name" value="IRON-SULFUR CLUSTER ASSEMBLY 2 HOMOLOG, MITOCHONDRIAL"/>
    <property type="match status" value="1"/>
</dbReference>
<accession>A0AAJ1AIX9</accession>
<dbReference type="InterPro" id="IPR016092">
    <property type="entry name" value="ATAP"/>
</dbReference>
<comment type="caution">
    <text evidence="2">The sequence shown here is derived from an EMBL/GenBank/DDBJ whole genome shotgun (WGS) entry which is preliminary data.</text>
</comment>
<evidence type="ECO:0000259" key="1">
    <source>
        <dbReference type="Pfam" id="PF01521"/>
    </source>
</evidence>
<dbReference type="GO" id="GO:0051537">
    <property type="term" value="F:2 iron, 2 sulfur cluster binding"/>
    <property type="evidence" value="ECO:0007669"/>
    <property type="project" value="TreeGrafter"/>
</dbReference>
<gene>
    <name evidence="2" type="ORF">K8G79_07145</name>
</gene>
<dbReference type="Pfam" id="PF01521">
    <property type="entry name" value="Fe-S_biosyn"/>
    <property type="match status" value="1"/>
</dbReference>
<evidence type="ECO:0000313" key="2">
    <source>
        <dbReference type="EMBL" id="MBZ0159893.1"/>
    </source>
</evidence>
<dbReference type="NCBIfam" id="TIGR00049">
    <property type="entry name" value="iron-sulfur cluster assembly accessory protein"/>
    <property type="match status" value="1"/>
</dbReference>
<reference evidence="2 3" key="1">
    <citation type="journal article" date="2021" name="bioRxiv">
        <title>Unraveling nitrogen, sulfur and carbon metabolic pathways and microbial community transcriptional responses to substrate deprivation and toxicity stresses in a bioreactor mimicking anoxic brackish coastal sediment conditions.</title>
        <authorList>
            <person name="Martins P.D."/>
            <person name="Echeveste M.J."/>
            <person name="Arshad A."/>
            <person name="Kurth J."/>
            <person name="Ouboter H."/>
            <person name="Jetten M.S.M."/>
            <person name="Welte C.U."/>
        </authorList>
    </citation>
    <scope>NUCLEOTIDE SEQUENCE [LARGE SCALE GENOMIC DNA]</scope>
    <source>
        <strain evidence="2">MAG_38</strain>
    </source>
</reference>
<dbReference type="Proteomes" id="UP001197609">
    <property type="component" value="Unassembled WGS sequence"/>
</dbReference>
<dbReference type="PANTHER" id="PTHR43011:SF1">
    <property type="entry name" value="IRON-SULFUR CLUSTER ASSEMBLY 2 HOMOLOG, MITOCHONDRIAL"/>
    <property type="match status" value="1"/>
</dbReference>
<sequence>MVTLTESAASKVAGLLKAQATPEEGLRVRVVGGGCSGLSYQMEFDQPQAADKIFETNGVKVLVDPQSYIYLAGSEIDYIDSLQGAGFSLKNPNPKANCGC</sequence>
<dbReference type="GO" id="GO:0051539">
    <property type="term" value="F:4 iron, 4 sulfur cluster binding"/>
    <property type="evidence" value="ECO:0007669"/>
    <property type="project" value="TreeGrafter"/>
</dbReference>
<protein>
    <submittedName>
        <fullName evidence="2">Iron-sulfur cluster assembly accessory protein</fullName>
    </submittedName>
</protein>
<proteinExistence type="predicted"/>
<dbReference type="AlphaFoldDB" id="A0AAJ1AIX9"/>
<evidence type="ECO:0000313" key="3">
    <source>
        <dbReference type="Proteomes" id="UP001197609"/>
    </source>
</evidence>